<gene>
    <name evidence="4" type="ORF">NPX13_g1703</name>
</gene>
<feature type="signal peptide" evidence="3">
    <location>
        <begin position="1"/>
        <end position="18"/>
    </location>
</feature>
<feature type="region of interest" description="Disordered" evidence="1">
    <location>
        <begin position="127"/>
        <end position="209"/>
    </location>
</feature>
<feature type="compositionally biased region" description="Polar residues" evidence="1">
    <location>
        <begin position="195"/>
        <end position="209"/>
    </location>
</feature>
<dbReference type="PANTHER" id="PTHR40633:SF1">
    <property type="entry name" value="GPI ANCHORED SERINE-THREONINE RICH PROTEIN (AFU_ORTHOLOGUE AFUA_1G03630)"/>
    <property type="match status" value="1"/>
</dbReference>
<evidence type="ECO:0000256" key="3">
    <source>
        <dbReference type="SAM" id="SignalP"/>
    </source>
</evidence>
<feature type="compositionally biased region" description="Polar residues" evidence="1">
    <location>
        <begin position="175"/>
        <end position="188"/>
    </location>
</feature>
<comment type="caution">
    <text evidence="4">The sequence shown here is derived from an EMBL/GenBank/DDBJ whole genome shotgun (WGS) entry which is preliminary data.</text>
</comment>
<keyword evidence="3" id="KW-0732">Signal</keyword>
<keyword evidence="2" id="KW-1133">Transmembrane helix</keyword>
<feature type="compositionally biased region" description="Acidic residues" evidence="1">
    <location>
        <begin position="129"/>
        <end position="140"/>
    </location>
</feature>
<keyword evidence="2" id="KW-0812">Transmembrane</keyword>
<dbReference type="EMBL" id="JANPWZ010000161">
    <property type="protein sequence ID" value="KAJ3578864.1"/>
    <property type="molecule type" value="Genomic_DNA"/>
</dbReference>
<sequence length="341" mass="37150">MAPLRSLTLFSLISTVFCQADDARFTVLSPGQNEVVPTDSIYTIKWSGEMGASLGTCTITLLIGQQSLPLSRLWEIAYGIDLASGSFDWPVGFPTSSTKLGRVYGLNFTVDNQEEIYFTSSLFHVGSSDDTEGDDNDNTEGDTNQNDQTNVSTTASSSTISSITSTTGTHSSQTNRSLSPITSVSSTKPPKDEPSSTNTASTQQETGNSQGFSLSTGVTAGIVTAVVLYVVGLVAFIVLICYYKARVLEKMKLLVSGRKHKSEIDGRYRKAELDCQGHEVKITRIYELDATREIQEADGRERPAELDSHDHDDARPESQVVNVEDEKACTRLIEMYEEAGH</sequence>
<evidence type="ECO:0000313" key="5">
    <source>
        <dbReference type="Proteomes" id="UP001148614"/>
    </source>
</evidence>
<evidence type="ECO:0000256" key="1">
    <source>
        <dbReference type="SAM" id="MobiDB-lite"/>
    </source>
</evidence>
<organism evidence="4 5">
    <name type="scientific">Xylaria arbuscula</name>
    <dbReference type="NCBI Taxonomy" id="114810"/>
    <lineage>
        <taxon>Eukaryota</taxon>
        <taxon>Fungi</taxon>
        <taxon>Dikarya</taxon>
        <taxon>Ascomycota</taxon>
        <taxon>Pezizomycotina</taxon>
        <taxon>Sordariomycetes</taxon>
        <taxon>Xylariomycetidae</taxon>
        <taxon>Xylariales</taxon>
        <taxon>Xylariaceae</taxon>
        <taxon>Xylaria</taxon>
    </lineage>
</organism>
<reference evidence="4" key="1">
    <citation type="submission" date="2022-07" db="EMBL/GenBank/DDBJ databases">
        <title>Genome Sequence of Xylaria arbuscula.</title>
        <authorList>
            <person name="Buettner E."/>
        </authorList>
    </citation>
    <scope>NUCLEOTIDE SEQUENCE</scope>
    <source>
        <strain evidence="4">VT107</strain>
    </source>
</reference>
<dbReference type="PANTHER" id="PTHR40633">
    <property type="entry name" value="MATRIX PROTEIN, PUTATIVE (AFU_ORTHOLOGUE AFUA_8G05410)-RELATED"/>
    <property type="match status" value="1"/>
</dbReference>
<name>A0A9W8NL55_9PEZI</name>
<keyword evidence="5" id="KW-1185">Reference proteome</keyword>
<dbReference type="InterPro" id="IPR052982">
    <property type="entry name" value="SRP1/TIP1-like"/>
</dbReference>
<feature type="compositionally biased region" description="Basic and acidic residues" evidence="1">
    <location>
        <begin position="296"/>
        <end position="316"/>
    </location>
</feature>
<keyword evidence="2" id="KW-0472">Membrane</keyword>
<feature type="transmembrane region" description="Helical" evidence="2">
    <location>
        <begin position="218"/>
        <end position="243"/>
    </location>
</feature>
<protein>
    <submittedName>
        <fullName evidence="4">Uncharacterized protein</fullName>
    </submittedName>
</protein>
<feature type="region of interest" description="Disordered" evidence="1">
    <location>
        <begin position="296"/>
        <end position="320"/>
    </location>
</feature>
<evidence type="ECO:0000256" key="2">
    <source>
        <dbReference type="SAM" id="Phobius"/>
    </source>
</evidence>
<feature type="chain" id="PRO_5040743258" evidence="3">
    <location>
        <begin position="19"/>
        <end position="341"/>
    </location>
</feature>
<proteinExistence type="predicted"/>
<dbReference type="Proteomes" id="UP001148614">
    <property type="component" value="Unassembled WGS sequence"/>
</dbReference>
<feature type="compositionally biased region" description="Low complexity" evidence="1">
    <location>
        <begin position="141"/>
        <end position="174"/>
    </location>
</feature>
<accession>A0A9W8NL55</accession>
<dbReference type="AlphaFoldDB" id="A0A9W8NL55"/>
<evidence type="ECO:0000313" key="4">
    <source>
        <dbReference type="EMBL" id="KAJ3578864.1"/>
    </source>
</evidence>